<sequence length="157" mass="17559">MGSAHRLRAIRLHNIDFSSHWDVFANLSTLDFARRKTLPIMNCSPPPRRNTTIFLPFSTYLFLASKDFTSRTPSGLSTSLDFDIADARDDENLASLIPRVSGHLKIPGAPDLRWLAMNSMAPYRTTVIAGTTTSCAVGYFDKYIPRLRMTTVPVHEG</sequence>
<proteinExistence type="predicted"/>
<evidence type="ECO:0000313" key="1">
    <source>
        <dbReference type="EMBL" id="KAI0067627.1"/>
    </source>
</evidence>
<protein>
    <submittedName>
        <fullName evidence="1">Uncharacterized protein</fullName>
    </submittedName>
</protein>
<dbReference type="Proteomes" id="UP000814140">
    <property type="component" value="Unassembled WGS sequence"/>
</dbReference>
<accession>A0ACB8TGT1</accession>
<gene>
    <name evidence="1" type="ORF">BV25DRAFT_1911522</name>
</gene>
<dbReference type="EMBL" id="MU277189">
    <property type="protein sequence ID" value="KAI0067627.1"/>
    <property type="molecule type" value="Genomic_DNA"/>
</dbReference>
<reference evidence="1" key="2">
    <citation type="journal article" date="2022" name="New Phytol.">
        <title>Evolutionary transition to the ectomycorrhizal habit in the genomes of a hyperdiverse lineage of mushroom-forming fungi.</title>
        <authorList>
            <person name="Looney B."/>
            <person name="Miyauchi S."/>
            <person name="Morin E."/>
            <person name="Drula E."/>
            <person name="Courty P.E."/>
            <person name="Kohler A."/>
            <person name="Kuo A."/>
            <person name="LaButti K."/>
            <person name="Pangilinan J."/>
            <person name="Lipzen A."/>
            <person name="Riley R."/>
            <person name="Andreopoulos W."/>
            <person name="He G."/>
            <person name="Johnson J."/>
            <person name="Nolan M."/>
            <person name="Tritt A."/>
            <person name="Barry K.W."/>
            <person name="Grigoriev I.V."/>
            <person name="Nagy L.G."/>
            <person name="Hibbett D."/>
            <person name="Henrissat B."/>
            <person name="Matheny P.B."/>
            <person name="Labbe J."/>
            <person name="Martin F.M."/>
        </authorList>
    </citation>
    <scope>NUCLEOTIDE SEQUENCE</scope>
    <source>
        <strain evidence="1">HHB10654</strain>
    </source>
</reference>
<reference evidence="1" key="1">
    <citation type="submission" date="2021-03" db="EMBL/GenBank/DDBJ databases">
        <authorList>
            <consortium name="DOE Joint Genome Institute"/>
            <person name="Ahrendt S."/>
            <person name="Looney B.P."/>
            <person name="Miyauchi S."/>
            <person name="Morin E."/>
            <person name="Drula E."/>
            <person name="Courty P.E."/>
            <person name="Chicoki N."/>
            <person name="Fauchery L."/>
            <person name="Kohler A."/>
            <person name="Kuo A."/>
            <person name="Labutti K."/>
            <person name="Pangilinan J."/>
            <person name="Lipzen A."/>
            <person name="Riley R."/>
            <person name="Andreopoulos W."/>
            <person name="He G."/>
            <person name="Johnson J."/>
            <person name="Barry K.W."/>
            <person name="Grigoriev I.V."/>
            <person name="Nagy L."/>
            <person name="Hibbett D."/>
            <person name="Henrissat B."/>
            <person name="Matheny P.B."/>
            <person name="Labbe J."/>
            <person name="Martin F."/>
        </authorList>
    </citation>
    <scope>NUCLEOTIDE SEQUENCE</scope>
    <source>
        <strain evidence="1">HHB10654</strain>
    </source>
</reference>
<name>A0ACB8TGT1_9AGAM</name>
<keyword evidence="2" id="KW-1185">Reference proteome</keyword>
<organism evidence="1 2">
    <name type="scientific">Artomyces pyxidatus</name>
    <dbReference type="NCBI Taxonomy" id="48021"/>
    <lineage>
        <taxon>Eukaryota</taxon>
        <taxon>Fungi</taxon>
        <taxon>Dikarya</taxon>
        <taxon>Basidiomycota</taxon>
        <taxon>Agaricomycotina</taxon>
        <taxon>Agaricomycetes</taxon>
        <taxon>Russulales</taxon>
        <taxon>Auriscalpiaceae</taxon>
        <taxon>Artomyces</taxon>
    </lineage>
</organism>
<evidence type="ECO:0000313" key="2">
    <source>
        <dbReference type="Proteomes" id="UP000814140"/>
    </source>
</evidence>
<comment type="caution">
    <text evidence="1">The sequence shown here is derived from an EMBL/GenBank/DDBJ whole genome shotgun (WGS) entry which is preliminary data.</text>
</comment>